<keyword evidence="2" id="KW-1185">Reference proteome</keyword>
<evidence type="ECO:0000313" key="2">
    <source>
        <dbReference type="Proteomes" id="UP000285301"/>
    </source>
</evidence>
<organism evidence="1 2">
    <name type="scientific">Dinothrombium tinctorium</name>
    <dbReference type="NCBI Taxonomy" id="1965070"/>
    <lineage>
        <taxon>Eukaryota</taxon>
        <taxon>Metazoa</taxon>
        <taxon>Ecdysozoa</taxon>
        <taxon>Arthropoda</taxon>
        <taxon>Chelicerata</taxon>
        <taxon>Arachnida</taxon>
        <taxon>Acari</taxon>
        <taxon>Acariformes</taxon>
        <taxon>Trombidiformes</taxon>
        <taxon>Prostigmata</taxon>
        <taxon>Anystina</taxon>
        <taxon>Parasitengona</taxon>
        <taxon>Trombidioidea</taxon>
        <taxon>Trombidiidae</taxon>
        <taxon>Dinothrombium</taxon>
    </lineage>
</organism>
<comment type="caution">
    <text evidence="1">The sequence shown here is derived from an EMBL/GenBank/DDBJ whole genome shotgun (WGS) entry which is preliminary data.</text>
</comment>
<gene>
    <name evidence="1" type="ORF">B4U79_15312</name>
</gene>
<evidence type="ECO:0000313" key="1">
    <source>
        <dbReference type="EMBL" id="RWS00253.1"/>
    </source>
</evidence>
<accession>A0A3S3NR77</accession>
<name>A0A3S3NR77_9ACAR</name>
<proteinExistence type="predicted"/>
<dbReference type="EMBL" id="NCKU01011938">
    <property type="protein sequence ID" value="RWS00253.1"/>
    <property type="molecule type" value="Genomic_DNA"/>
</dbReference>
<protein>
    <submittedName>
        <fullName evidence="1">Uncharacterized protein</fullName>
    </submittedName>
</protein>
<dbReference type="Proteomes" id="UP000285301">
    <property type="component" value="Unassembled WGS sequence"/>
</dbReference>
<sequence length="25" mass="2971">MAFLRRLPQIKCCHKKGRLPTTTDR</sequence>
<dbReference type="AlphaFoldDB" id="A0A3S3NR77"/>
<reference evidence="1 2" key="1">
    <citation type="journal article" date="2018" name="Gigascience">
        <title>Genomes of trombidid mites reveal novel predicted allergens and laterally-transferred genes associated with secondary metabolism.</title>
        <authorList>
            <person name="Dong X."/>
            <person name="Chaisiri K."/>
            <person name="Xia D."/>
            <person name="Armstrong S.D."/>
            <person name="Fang Y."/>
            <person name="Donnelly M.J."/>
            <person name="Kadowaki T."/>
            <person name="McGarry J.W."/>
            <person name="Darby A.C."/>
            <person name="Makepeace B.L."/>
        </authorList>
    </citation>
    <scope>NUCLEOTIDE SEQUENCE [LARGE SCALE GENOMIC DNA]</scope>
    <source>
        <strain evidence="1">UoL-WK</strain>
    </source>
</reference>